<feature type="transmembrane region" description="Helical" evidence="6">
    <location>
        <begin position="95"/>
        <end position="117"/>
    </location>
</feature>
<comment type="subcellular location">
    <subcellularLocation>
        <location evidence="1">Membrane</location>
        <topology evidence="1">Multi-pass membrane protein</topology>
    </subcellularLocation>
</comment>
<feature type="transmembrane region" description="Helical" evidence="6">
    <location>
        <begin position="323"/>
        <end position="342"/>
    </location>
</feature>
<dbReference type="PANTHER" id="PTHR23504">
    <property type="entry name" value="MAJOR FACILITATOR SUPERFAMILY DOMAIN-CONTAINING PROTEIN 10"/>
    <property type="match status" value="1"/>
</dbReference>
<sequence>MSFPPSSPYLPLLLAKPQRECGIFFSLPFPPFSLLPSPSFNFFHKANTWHRSLHMGKDGEGHKEELCMSPRSTWAFSSSFLGIRDLHVAQRVEDIGFYAGFVGSSFMLGRALTSVFWGMIADRYGRKPVIVIGLITLVIFNTLFGLSTRYWMAIGTRFLLGFLNGLLGPIKAYCVEVARPEYQAVGVSLPADKFPNLFSRDSFYGRFPYFLPCLFISFFAAVVLASCYWLPETLHMHHYKRTTTVTTEGLEGSFHGTELKIDLEDLEASDTPSENLWTNWPLMSSIIVYCVFSLHDMAYTEIFPLWAESSKQYKGLEFSSQDVGEVLAISGFSLLAFQFFIYPPLEKILGHVNISRVAAMLAIPLTASYPFMANLSGFELSIMVNCASIVKNILSVAIVTGLFILQNNAVIFPLWAESSKQYKGLEFSSQDVGEVLAISGFSLLAFQFFIYPPLEKILGHVNISRVAAMLAIPLTASYPFMANLSGFELSIMVNCASIVKNILSVAIVTGLFILQNNAVSQHQRGAANGISMTGQSIFKAIAPAAGGAMRSRCSQEFKASGKDYAPEVVNNAETFHEIMYYKFLKSPEIYNLGNS</sequence>
<feature type="transmembrane region" description="Helical" evidence="6">
    <location>
        <begin position="209"/>
        <end position="231"/>
    </location>
</feature>
<evidence type="ECO:0000313" key="8">
    <source>
        <dbReference type="Proteomes" id="UP000236161"/>
    </source>
</evidence>
<dbReference type="OrthoDB" id="10262656at2759"/>
<dbReference type="Pfam" id="PF07690">
    <property type="entry name" value="MFS_1"/>
    <property type="match status" value="1"/>
</dbReference>
<dbReference type="Proteomes" id="UP000236161">
    <property type="component" value="Unassembled WGS sequence"/>
</dbReference>
<reference evidence="7 8" key="1">
    <citation type="journal article" date="2017" name="Nature">
        <title>The Apostasia genome and the evolution of orchids.</title>
        <authorList>
            <person name="Zhang G.Q."/>
            <person name="Liu K.W."/>
            <person name="Li Z."/>
            <person name="Lohaus R."/>
            <person name="Hsiao Y.Y."/>
            <person name="Niu S.C."/>
            <person name="Wang J.Y."/>
            <person name="Lin Y.C."/>
            <person name="Xu Q."/>
            <person name="Chen L.J."/>
            <person name="Yoshida K."/>
            <person name="Fujiwara S."/>
            <person name="Wang Z.W."/>
            <person name="Zhang Y.Q."/>
            <person name="Mitsuda N."/>
            <person name="Wang M."/>
            <person name="Liu G.H."/>
            <person name="Pecoraro L."/>
            <person name="Huang H.X."/>
            <person name="Xiao X.J."/>
            <person name="Lin M."/>
            <person name="Wu X.Y."/>
            <person name="Wu W.L."/>
            <person name="Chen Y.Y."/>
            <person name="Chang S.B."/>
            <person name="Sakamoto S."/>
            <person name="Ohme-Takagi M."/>
            <person name="Yagi M."/>
            <person name="Zeng S.J."/>
            <person name="Shen C.Y."/>
            <person name="Yeh C.M."/>
            <person name="Luo Y.B."/>
            <person name="Tsai W.C."/>
            <person name="Van de Peer Y."/>
            <person name="Liu Z.J."/>
        </authorList>
    </citation>
    <scope>NUCLEOTIDE SEQUENCE [LARGE SCALE GENOMIC DNA]</scope>
    <source>
        <strain evidence="8">cv. Shenzhen</strain>
        <tissue evidence="7">Stem</tissue>
    </source>
</reference>
<dbReference type="InterPro" id="IPR036259">
    <property type="entry name" value="MFS_trans_sf"/>
</dbReference>
<protein>
    <submittedName>
        <fullName evidence="7">Putative peptide/nitrate transporter</fullName>
    </submittedName>
</protein>
<evidence type="ECO:0000313" key="7">
    <source>
        <dbReference type="EMBL" id="PKA48693.1"/>
    </source>
</evidence>
<evidence type="ECO:0000256" key="5">
    <source>
        <dbReference type="ARBA" id="ARBA00023136"/>
    </source>
</evidence>
<feature type="transmembrane region" description="Helical" evidence="6">
    <location>
        <begin position="129"/>
        <end position="152"/>
    </location>
</feature>
<evidence type="ECO:0000256" key="6">
    <source>
        <dbReference type="SAM" id="Phobius"/>
    </source>
</evidence>
<feature type="transmembrane region" description="Helical" evidence="6">
    <location>
        <begin position="435"/>
        <end position="454"/>
    </location>
</feature>
<feature type="transmembrane region" description="Helical" evidence="6">
    <location>
        <begin position="466"/>
        <end position="485"/>
    </location>
</feature>
<keyword evidence="2" id="KW-0813">Transport</keyword>
<dbReference type="AlphaFoldDB" id="A0A2H9ZZH4"/>
<feature type="transmembrane region" description="Helical" evidence="6">
    <location>
        <begin position="491"/>
        <end position="514"/>
    </location>
</feature>
<dbReference type="InterPro" id="IPR011701">
    <property type="entry name" value="MFS"/>
</dbReference>
<dbReference type="SUPFAM" id="SSF103473">
    <property type="entry name" value="MFS general substrate transporter"/>
    <property type="match status" value="2"/>
</dbReference>
<proteinExistence type="predicted"/>
<organism evidence="7 8">
    <name type="scientific">Apostasia shenzhenica</name>
    <dbReference type="NCBI Taxonomy" id="1088818"/>
    <lineage>
        <taxon>Eukaryota</taxon>
        <taxon>Viridiplantae</taxon>
        <taxon>Streptophyta</taxon>
        <taxon>Embryophyta</taxon>
        <taxon>Tracheophyta</taxon>
        <taxon>Spermatophyta</taxon>
        <taxon>Magnoliopsida</taxon>
        <taxon>Liliopsida</taxon>
        <taxon>Asparagales</taxon>
        <taxon>Orchidaceae</taxon>
        <taxon>Apostasioideae</taxon>
        <taxon>Apostasia</taxon>
    </lineage>
</organism>
<dbReference type="PANTHER" id="PTHR23504:SF15">
    <property type="entry name" value="MAJOR FACILITATOR SUPERFAMILY (MFS) PROFILE DOMAIN-CONTAINING PROTEIN"/>
    <property type="match status" value="1"/>
</dbReference>
<feature type="transmembrane region" description="Helical" evidence="6">
    <location>
        <begin position="393"/>
        <end position="415"/>
    </location>
</feature>
<keyword evidence="8" id="KW-1185">Reference proteome</keyword>
<dbReference type="GO" id="GO:0022857">
    <property type="term" value="F:transmembrane transporter activity"/>
    <property type="evidence" value="ECO:0007669"/>
    <property type="project" value="InterPro"/>
</dbReference>
<dbReference type="GO" id="GO:0016020">
    <property type="term" value="C:membrane"/>
    <property type="evidence" value="ECO:0007669"/>
    <property type="project" value="UniProtKB-SubCell"/>
</dbReference>
<keyword evidence="4 6" id="KW-1133">Transmembrane helix</keyword>
<feature type="transmembrane region" description="Helical" evidence="6">
    <location>
        <begin position="354"/>
        <end position="372"/>
    </location>
</feature>
<gene>
    <name evidence="7" type="primary">ZIFL2</name>
    <name evidence="7" type="ORF">AXF42_Ash018510</name>
</gene>
<dbReference type="EMBL" id="KZ452270">
    <property type="protein sequence ID" value="PKA48693.1"/>
    <property type="molecule type" value="Genomic_DNA"/>
</dbReference>
<dbReference type="Gene3D" id="1.20.1250.20">
    <property type="entry name" value="MFS general substrate transporter like domains"/>
    <property type="match status" value="2"/>
</dbReference>
<evidence type="ECO:0000256" key="4">
    <source>
        <dbReference type="ARBA" id="ARBA00022989"/>
    </source>
</evidence>
<evidence type="ECO:0000256" key="2">
    <source>
        <dbReference type="ARBA" id="ARBA00022448"/>
    </source>
</evidence>
<evidence type="ECO:0000256" key="1">
    <source>
        <dbReference type="ARBA" id="ARBA00004141"/>
    </source>
</evidence>
<accession>A0A2H9ZZH4</accession>
<keyword evidence="5 6" id="KW-0472">Membrane</keyword>
<evidence type="ECO:0000256" key="3">
    <source>
        <dbReference type="ARBA" id="ARBA00022692"/>
    </source>
</evidence>
<name>A0A2H9ZZH4_9ASPA</name>
<keyword evidence="3 6" id="KW-0812">Transmembrane</keyword>